<evidence type="ECO:0000313" key="9">
    <source>
        <dbReference type="Proteomes" id="UP000198859"/>
    </source>
</evidence>
<comment type="similarity">
    <text evidence="2">Belongs to the NlpA lipoprotein family.</text>
</comment>
<keyword evidence="5" id="KW-0564">Palmitate</keyword>
<dbReference type="Proteomes" id="UP000198859">
    <property type="component" value="Chromosome I"/>
</dbReference>
<dbReference type="STRING" id="642780.SAMN04488570_0137"/>
<dbReference type="SUPFAM" id="SSF53850">
    <property type="entry name" value="Periplasmic binding protein-like II"/>
    <property type="match status" value="1"/>
</dbReference>
<keyword evidence="4 7" id="KW-0472">Membrane</keyword>
<evidence type="ECO:0000313" key="8">
    <source>
        <dbReference type="EMBL" id="SDR71731.1"/>
    </source>
</evidence>
<evidence type="ECO:0000256" key="1">
    <source>
        <dbReference type="ARBA" id="ARBA00004635"/>
    </source>
</evidence>
<gene>
    <name evidence="8" type="ORF">SAMN04488570_0137</name>
</gene>
<dbReference type="OrthoDB" id="9812878at2"/>
<dbReference type="PANTHER" id="PTHR30429:SF3">
    <property type="entry name" value="LIPOPROTEIN"/>
    <property type="match status" value="1"/>
</dbReference>
<keyword evidence="7" id="KW-1133">Transmembrane helix</keyword>
<feature type="transmembrane region" description="Helical" evidence="7">
    <location>
        <begin position="18"/>
        <end position="39"/>
    </location>
</feature>
<dbReference type="Pfam" id="PF03180">
    <property type="entry name" value="Lipoprotein_9"/>
    <property type="match status" value="1"/>
</dbReference>
<keyword evidence="6" id="KW-0449">Lipoprotein</keyword>
<evidence type="ECO:0000256" key="2">
    <source>
        <dbReference type="ARBA" id="ARBA00008973"/>
    </source>
</evidence>
<organism evidence="8 9">
    <name type="scientific">Nocardioides scoriae</name>
    <dbReference type="NCBI Taxonomy" id="642780"/>
    <lineage>
        <taxon>Bacteria</taxon>
        <taxon>Bacillati</taxon>
        <taxon>Actinomycetota</taxon>
        <taxon>Actinomycetes</taxon>
        <taxon>Propionibacteriales</taxon>
        <taxon>Nocardioidaceae</taxon>
        <taxon>Nocardioides</taxon>
    </lineage>
</organism>
<sequence length="315" mass="33273">MSDALPQIAPPKSRRTPLLVGLAVLVLVLVALVVTFLVVRNGDDDAAAGGQERTKVVLGTVGASDPYWATFTAEAAKHGIDLEVKDFADYAQLNPALSEGELDVNQFQHLVYLSEYNTGNDADLAPVGSTAIYPLALYSSKVDSVEEIQQGDTVVVPDDDSNQARGLLLLQSQGLVELEGGGSIYSTLADVDQSASKVKVKAIKADLTPTSLPDVTAAVINNDFVEKAGLEFDDAIAKDDASDPSALPYVNVFAVRAEDRDDPTYLELVKIYQDSKDVLAGADEVSGGTAEFVKLPASTLQSTLDEVEAETAAKG</sequence>
<evidence type="ECO:0000256" key="3">
    <source>
        <dbReference type="ARBA" id="ARBA00022729"/>
    </source>
</evidence>
<dbReference type="PANTHER" id="PTHR30429">
    <property type="entry name" value="D-METHIONINE-BINDING LIPOPROTEIN METQ"/>
    <property type="match status" value="1"/>
</dbReference>
<dbReference type="GO" id="GO:0016020">
    <property type="term" value="C:membrane"/>
    <property type="evidence" value="ECO:0007669"/>
    <property type="project" value="UniProtKB-SubCell"/>
</dbReference>
<keyword evidence="3" id="KW-0732">Signal</keyword>
<dbReference type="EMBL" id="LT629757">
    <property type="protein sequence ID" value="SDR71731.1"/>
    <property type="molecule type" value="Genomic_DNA"/>
</dbReference>
<accession>A0A1H1LAW1</accession>
<evidence type="ECO:0000256" key="6">
    <source>
        <dbReference type="ARBA" id="ARBA00023288"/>
    </source>
</evidence>
<keyword evidence="7" id="KW-0812">Transmembrane</keyword>
<keyword evidence="9" id="KW-1185">Reference proteome</keyword>
<reference evidence="9" key="1">
    <citation type="submission" date="2016-10" db="EMBL/GenBank/DDBJ databases">
        <authorList>
            <person name="Varghese N."/>
            <person name="Submissions S."/>
        </authorList>
    </citation>
    <scope>NUCLEOTIDE SEQUENCE [LARGE SCALE GENOMIC DNA]</scope>
    <source>
        <strain evidence="9">DSM 22127</strain>
    </source>
</reference>
<proteinExistence type="inferred from homology"/>
<dbReference type="AlphaFoldDB" id="A0A1H1LAW1"/>
<dbReference type="Gene3D" id="3.40.190.10">
    <property type="entry name" value="Periplasmic binding protein-like II"/>
    <property type="match status" value="2"/>
</dbReference>
<protein>
    <submittedName>
        <fullName evidence="8">D-methionine transport system substrate-binding protein</fullName>
    </submittedName>
</protein>
<comment type="subcellular location">
    <subcellularLocation>
        <location evidence="1">Membrane</location>
        <topology evidence="1">Lipid-anchor</topology>
    </subcellularLocation>
</comment>
<evidence type="ECO:0000256" key="5">
    <source>
        <dbReference type="ARBA" id="ARBA00023139"/>
    </source>
</evidence>
<evidence type="ECO:0000256" key="4">
    <source>
        <dbReference type="ARBA" id="ARBA00023136"/>
    </source>
</evidence>
<dbReference type="RefSeq" id="WP_091725111.1">
    <property type="nucleotide sequence ID" value="NZ_LT629757.1"/>
</dbReference>
<dbReference type="InterPro" id="IPR004872">
    <property type="entry name" value="Lipoprotein_NlpA"/>
</dbReference>
<evidence type="ECO:0000256" key="7">
    <source>
        <dbReference type="SAM" id="Phobius"/>
    </source>
</evidence>
<name>A0A1H1LAW1_9ACTN</name>